<reference evidence="3" key="3">
    <citation type="journal article" date="2022" name="bioRxiv">
        <title>A global pangenome for the wheat fungal pathogen Pyrenophora tritici-repentis and prediction of effector protein structural homology.</title>
        <authorList>
            <person name="Moolhuijzen P."/>
            <person name="See P.T."/>
            <person name="Shi G."/>
            <person name="Powell H.R."/>
            <person name="Cockram J."/>
            <person name="Jorgensen L.N."/>
            <person name="Benslimane H."/>
            <person name="Strelkov S.E."/>
            <person name="Turner J."/>
            <person name="Liu Z."/>
            <person name="Moffat C.S."/>
        </authorList>
    </citation>
    <scope>NUCLEOTIDE SEQUENCE</scope>
    <source>
        <strain evidence="3">86-124</strain>
    </source>
</reference>
<dbReference type="EMBL" id="NQIK02000006">
    <property type="protein sequence ID" value="KAF7569193.1"/>
    <property type="molecule type" value="Genomic_DNA"/>
</dbReference>
<organism evidence="2 4">
    <name type="scientific">Pyrenophora tritici-repentis</name>
    <dbReference type="NCBI Taxonomy" id="45151"/>
    <lineage>
        <taxon>Eukaryota</taxon>
        <taxon>Fungi</taxon>
        <taxon>Dikarya</taxon>
        <taxon>Ascomycota</taxon>
        <taxon>Pezizomycotina</taxon>
        <taxon>Dothideomycetes</taxon>
        <taxon>Pleosporomycetidae</taxon>
        <taxon>Pleosporales</taxon>
        <taxon>Pleosporineae</taxon>
        <taxon>Pleosporaceae</taxon>
        <taxon>Pyrenophora</taxon>
    </lineage>
</organism>
<reference evidence="2" key="1">
    <citation type="journal article" date="2018" name="BMC Genomics">
        <title>Comparative genomics of the wheat fungal pathogen Pyrenophora tritici-repentis reveals chromosomal variations and genome plasticity.</title>
        <authorList>
            <person name="Moolhuijzen P."/>
            <person name="See P.T."/>
            <person name="Hane J.K."/>
            <person name="Shi G."/>
            <person name="Liu Z."/>
            <person name="Oliver R.P."/>
            <person name="Moffat C.S."/>
        </authorList>
    </citation>
    <scope>NUCLEOTIDE SEQUENCE [LARGE SCALE GENOMIC DNA]</scope>
    <source>
        <strain evidence="2">M4</strain>
    </source>
</reference>
<gene>
    <name evidence="3" type="ORF">Ptr86124_010121</name>
    <name evidence="2" type="ORF">PtrM4_116080</name>
</gene>
<dbReference type="AlphaFoldDB" id="A0A2W1GVD3"/>
<name>A0A2W1GVD3_9PLEO</name>
<dbReference type="Proteomes" id="UP000245464">
    <property type="component" value="Chromosome 6"/>
</dbReference>
<evidence type="ECO:0000313" key="2">
    <source>
        <dbReference type="EMBL" id="KAF7569193.1"/>
    </source>
</evidence>
<comment type="caution">
    <text evidence="2">The sequence shown here is derived from an EMBL/GenBank/DDBJ whole genome shotgun (WGS) entry which is preliminary data.</text>
</comment>
<evidence type="ECO:0000313" key="3">
    <source>
        <dbReference type="EMBL" id="KAI1511000.1"/>
    </source>
</evidence>
<accession>A0A2W1GVD3</accession>
<keyword evidence="5" id="KW-1185">Reference proteome</keyword>
<feature type="compositionally biased region" description="Basic residues" evidence="1">
    <location>
        <begin position="439"/>
        <end position="458"/>
    </location>
</feature>
<evidence type="ECO:0000313" key="5">
    <source>
        <dbReference type="Proteomes" id="UP000249757"/>
    </source>
</evidence>
<protein>
    <submittedName>
        <fullName evidence="2">Uncharacterized protein</fullName>
    </submittedName>
</protein>
<reference evidence="3" key="2">
    <citation type="submission" date="2021-05" db="EMBL/GenBank/DDBJ databases">
        <authorList>
            <person name="Moolhuijzen P.M."/>
            <person name="Moffat C.S."/>
        </authorList>
    </citation>
    <scope>NUCLEOTIDE SEQUENCE</scope>
    <source>
        <strain evidence="3">86-124</strain>
    </source>
</reference>
<proteinExistence type="predicted"/>
<feature type="region of interest" description="Disordered" evidence="1">
    <location>
        <begin position="436"/>
        <end position="458"/>
    </location>
</feature>
<dbReference type="OrthoDB" id="3556572at2759"/>
<dbReference type="Proteomes" id="UP000249757">
    <property type="component" value="Unassembled WGS sequence"/>
</dbReference>
<reference evidence="5" key="4">
    <citation type="journal article" date="2022" name="Microb. Genom.">
        <title>A global pangenome for the wheat fungal pathogen Pyrenophora tritici-repentis and prediction of effector protein structural homology.</title>
        <authorList>
            <person name="Moolhuijzen P.M."/>
            <person name="See P.T."/>
            <person name="Shi G."/>
            <person name="Powell H.R."/>
            <person name="Cockram J."/>
            <person name="Jorgensen L.N."/>
            <person name="Benslimane H."/>
            <person name="Strelkov S.E."/>
            <person name="Turner J."/>
            <person name="Liu Z."/>
            <person name="Moffat C.S."/>
        </authorList>
    </citation>
    <scope>NUCLEOTIDE SEQUENCE [LARGE SCALE GENOMIC DNA]</scope>
</reference>
<sequence>MAAKPSSQLLQLPLVILRIVVEDLYETDQNAYSNFRLVSRTCRNRSEYLLFRNITIDDRTAVSQSQSTKILEKLKDSNGVTGEYIRHLKIGPFKDEDRFEIEISPMLVGILKNAHSLQDLTWSMNCAPLPVMLDSFHEWHPSAHLHMILRNRKFNPLSRDILSSPQLYTLDTEVYRIMPDDTERSLSELSLIKNSIAPSLQVLRLSSRGVHAYPQRAQFEGWEIIKHSTFNFDFQPGDRFPALLELALEDDEFILSEENCDLWARATSWERLERLDLYRGAPRHFFASLTNRSTNLKYLRFYINSPTSNRTWDLHPLETGLLVLAKFFASTASLHTLDFGVQDLDVLARTLRVILQNLHGSLRNLTITSSGGGNYSGPIDFIPGMLAWDLEHYMEVLELAPGLEHLDARIGEDAVVGDWKGRECYADSGKKWKTAEKKIKSKPKEKKQRSKKAQKLVW</sequence>
<evidence type="ECO:0000313" key="4">
    <source>
        <dbReference type="Proteomes" id="UP000245464"/>
    </source>
</evidence>
<dbReference type="EMBL" id="NRDI02000015">
    <property type="protein sequence ID" value="KAI1511000.1"/>
    <property type="molecule type" value="Genomic_DNA"/>
</dbReference>
<evidence type="ECO:0000256" key="1">
    <source>
        <dbReference type="SAM" id="MobiDB-lite"/>
    </source>
</evidence>